<organism evidence="1 2">
    <name type="scientific">Saccharomonospora azurea NA-128</name>
    <dbReference type="NCBI Taxonomy" id="882081"/>
    <lineage>
        <taxon>Bacteria</taxon>
        <taxon>Bacillati</taxon>
        <taxon>Actinomycetota</taxon>
        <taxon>Actinomycetes</taxon>
        <taxon>Pseudonocardiales</taxon>
        <taxon>Pseudonocardiaceae</taxon>
        <taxon>Saccharomonospora</taxon>
    </lineage>
</organism>
<dbReference type="HOGENOM" id="CLU_1053300_0_0_11"/>
<evidence type="ECO:0000313" key="2">
    <source>
        <dbReference type="Proteomes" id="UP000004705"/>
    </source>
</evidence>
<accession>H8G5G7</accession>
<dbReference type="PRINTS" id="PR01218">
    <property type="entry name" value="PSTLEXTENSIN"/>
</dbReference>
<protein>
    <submittedName>
        <fullName evidence="1">Uncharacterized protein</fullName>
    </submittedName>
</protein>
<evidence type="ECO:0000313" key="1">
    <source>
        <dbReference type="EMBL" id="EHY88203.1"/>
    </source>
</evidence>
<reference evidence="1 2" key="1">
    <citation type="journal article" date="2012" name="Stand. Genomic Sci.">
        <title>Genome sequence of the soil bacterium Saccharomonospora azurea type strain (NA-128(T)).</title>
        <authorList>
            <person name="Klenk H.P."/>
            <person name="Held B."/>
            <person name="Lucas S."/>
            <person name="Lapidus A."/>
            <person name="Copeland A."/>
            <person name="Hammon N."/>
            <person name="Pitluck S."/>
            <person name="Goodwin L.A."/>
            <person name="Han C."/>
            <person name="Tapia R."/>
            <person name="Brambilla E.M."/>
            <person name="Potter G."/>
            <person name="Land M."/>
            <person name="Ivanova N."/>
            <person name="Rohde M."/>
            <person name="Goker M."/>
            <person name="Detter J.C."/>
            <person name="Kyrpides N.C."/>
            <person name="Woyke T."/>
        </authorList>
    </citation>
    <scope>NUCLEOTIDE SEQUENCE [LARGE SCALE GENOMIC DNA]</scope>
    <source>
        <strain evidence="1 2">NA-128</strain>
    </source>
</reference>
<dbReference type="RefSeq" id="WP_005439703.1">
    <property type="nucleotide sequence ID" value="NZ_CM001466.1"/>
</dbReference>
<dbReference type="Proteomes" id="UP000004705">
    <property type="component" value="Chromosome"/>
</dbReference>
<dbReference type="InterPro" id="IPR003882">
    <property type="entry name" value="Pistil_extensin"/>
</dbReference>
<name>H8G5G7_9PSEU</name>
<dbReference type="AlphaFoldDB" id="H8G5G7"/>
<keyword evidence="2" id="KW-1185">Reference proteome</keyword>
<gene>
    <name evidence="1" type="ORF">SacazDRAFT_01267</name>
</gene>
<sequence length="244" mass="25282">MAWPVVWALATPVVPAPTGVRTLVEPTPVVAAPTLEPAVIPTRPTTPLVPPIEPTPVVAAPTLEPAIVSTRSTATLVPPTPRPVIPPVESTTIVTPAPSPLVPPAEPTPVVPVPRWAIVEPTRSAPPVVPLVAPTERTSVVSRGTAPAIVAPTSGPIVTSVERVASFPAVIPTSVVVLPATAIRSLTAIAELLVPLARSVITTVRSTGPPVVTFAARAMLGHAFSYLHFATRHRTGTLWAPLWT</sequence>
<dbReference type="EMBL" id="CM001466">
    <property type="protein sequence ID" value="EHY88203.1"/>
    <property type="molecule type" value="Genomic_DNA"/>
</dbReference>
<proteinExistence type="predicted"/>